<keyword evidence="1" id="KW-0472">Membrane</keyword>
<comment type="caution">
    <text evidence="2">The sequence shown here is derived from an EMBL/GenBank/DDBJ whole genome shotgun (WGS) entry which is preliminary data.</text>
</comment>
<evidence type="ECO:0000313" key="3">
    <source>
        <dbReference type="Proteomes" id="UP001597368"/>
    </source>
</evidence>
<accession>A0ABW4SWB6</accession>
<feature type="transmembrane region" description="Helical" evidence="1">
    <location>
        <begin position="93"/>
        <end position="113"/>
    </location>
</feature>
<sequence>MTSPHDDELRAAVAARRDLGPDFEDSIIESFLDKMGKEVDRRVDQRIAADAGLAKRELKQQQSAAGMRLALAIVSIVMGTIATVALTVGDAGLLTYLVVWGGVVLVNAAFTLGSPRR</sequence>
<evidence type="ECO:0008006" key="4">
    <source>
        <dbReference type="Google" id="ProtNLM"/>
    </source>
</evidence>
<keyword evidence="3" id="KW-1185">Reference proteome</keyword>
<gene>
    <name evidence="2" type="ORF">ACFSKW_21005</name>
</gene>
<proteinExistence type="predicted"/>
<reference evidence="3" key="1">
    <citation type="journal article" date="2019" name="Int. J. Syst. Evol. Microbiol.">
        <title>The Global Catalogue of Microorganisms (GCM) 10K type strain sequencing project: providing services to taxonomists for standard genome sequencing and annotation.</title>
        <authorList>
            <consortium name="The Broad Institute Genomics Platform"/>
            <consortium name="The Broad Institute Genome Sequencing Center for Infectious Disease"/>
            <person name="Wu L."/>
            <person name="Ma J."/>
        </authorList>
    </citation>
    <scope>NUCLEOTIDE SEQUENCE [LARGE SCALE GENOMIC DNA]</scope>
    <source>
        <strain evidence="3">ICMP 6774ER</strain>
    </source>
</reference>
<name>A0ABW4SWB6_9ACTN</name>
<protein>
    <recommendedName>
        <fullName evidence="4">Integral membrane protein</fullName>
    </recommendedName>
</protein>
<keyword evidence="1" id="KW-0812">Transmembrane</keyword>
<dbReference type="RefSeq" id="WP_379573995.1">
    <property type="nucleotide sequence ID" value="NZ_JBHUFV010000033.1"/>
</dbReference>
<evidence type="ECO:0000313" key="2">
    <source>
        <dbReference type="EMBL" id="MFD1933947.1"/>
    </source>
</evidence>
<evidence type="ECO:0000256" key="1">
    <source>
        <dbReference type="SAM" id="Phobius"/>
    </source>
</evidence>
<organism evidence="2 3">
    <name type="scientific">Nonomuraea mangrovi</name>
    <dbReference type="NCBI Taxonomy" id="2316207"/>
    <lineage>
        <taxon>Bacteria</taxon>
        <taxon>Bacillati</taxon>
        <taxon>Actinomycetota</taxon>
        <taxon>Actinomycetes</taxon>
        <taxon>Streptosporangiales</taxon>
        <taxon>Streptosporangiaceae</taxon>
        <taxon>Nonomuraea</taxon>
    </lineage>
</organism>
<feature type="transmembrane region" description="Helical" evidence="1">
    <location>
        <begin position="65"/>
        <end position="87"/>
    </location>
</feature>
<dbReference type="Proteomes" id="UP001597368">
    <property type="component" value="Unassembled WGS sequence"/>
</dbReference>
<dbReference type="EMBL" id="JBHUFV010000033">
    <property type="protein sequence ID" value="MFD1933947.1"/>
    <property type="molecule type" value="Genomic_DNA"/>
</dbReference>
<keyword evidence="1" id="KW-1133">Transmembrane helix</keyword>